<feature type="signal peptide" evidence="1">
    <location>
        <begin position="1"/>
        <end position="26"/>
    </location>
</feature>
<sequence length="215" mass="24227">MILFTLFFFSKMKTLVLLSCLSLVFAIPNINQAKPEYNFVLPDGLFPDDVVHAASVQSDSVVPMIVMDEKDLPAPSVQPNLHRNQVSQGYKHMGMGNGYIKIAPLMPDVQYDLSLQRQQWAHSLLDKDESKPGDTPGRKYKQLVGMSDKGQTQKVNVPAYENKSVVASLAHKLSQEIEKIYPEGVSEQRMVGVDQHGMMRYLNIPHYSRMANPHK</sequence>
<keyword evidence="3" id="KW-1185">Reference proteome</keyword>
<name>A0A367JSJ3_RHIST</name>
<accession>A0A367JSJ3</accession>
<evidence type="ECO:0000313" key="2">
    <source>
        <dbReference type="EMBL" id="RCH92907.1"/>
    </source>
</evidence>
<dbReference type="EMBL" id="PJQM01002771">
    <property type="protein sequence ID" value="RCH92907.1"/>
    <property type="molecule type" value="Genomic_DNA"/>
</dbReference>
<evidence type="ECO:0000256" key="1">
    <source>
        <dbReference type="SAM" id="SignalP"/>
    </source>
</evidence>
<keyword evidence="1" id="KW-0732">Signal</keyword>
<reference evidence="2 3" key="1">
    <citation type="journal article" date="2018" name="G3 (Bethesda)">
        <title>Phylogenetic and Phylogenomic Definition of Rhizopus Species.</title>
        <authorList>
            <person name="Gryganskyi A.P."/>
            <person name="Golan J."/>
            <person name="Dolatabadi S."/>
            <person name="Mondo S."/>
            <person name="Robb S."/>
            <person name="Idnurm A."/>
            <person name="Muszewska A."/>
            <person name="Steczkiewicz K."/>
            <person name="Masonjones S."/>
            <person name="Liao H.L."/>
            <person name="Gajdeczka M.T."/>
            <person name="Anike F."/>
            <person name="Vuek A."/>
            <person name="Anishchenko I.M."/>
            <person name="Voigt K."/>
            <person name="de Hoog G.S."/>
            <person name="Smith M.E."/>
            <person name="Heitman J."/>
            <person name="Vilgalys R."/>
            <person name="Stajich J.E."/>
        </authorList>
    </citation>
    <scope>NUCLEOTIDE SEQUENCE [LARGE SCALE GENOMIC DNA]</scope>
    <source>
        <strain evidence="2 3">LSU 92-RS-03</strain>
    </source>
</reference>
<dbReference type="OrthoDB" id="2212653at2759"/>
<dbReference type="Proteomes" id="UP000253551">
    <property type="component" value="Unassembled WGS sequence"/>
</dbReference>
<protein>
    <submittedName>
        <fullName evidence="2">Uncharacterized protein</fullName>
    </submittedName>
</protein>
<gene>
    <name evidence="2" type="ORF">CU098_010296</name>
</gene>
<feature type="chain" id="PRO_5016669714" evidence="1">
    <location>
        <begin position="27"/>
        <end position="215"/>
    </location>
</feature>
<dbReference type="AlphaFoldDB" id="A0A367JSJ3"/>
<proteinExistence type="predicted"/>
<organism evidence="2 3">
    <name type="scientific">Rhizopus stolonifer</name>
    <name type="common">Rhizopus nigricans</name>
    <dbReference type="NCBI Taxonomy" id="4846"/>
    <lineage>
        <taxon>Eukaryota</taxon>
        <taxon>Fungi</taxon>
        <taxon>Fungi incertae sedis</taxon>
        <taxon>Mucoromycota</taxon>
        <taxon>Mucoromycotina</taxon>
        <taxon>Mucoromycetes</taxon>
        <taxon>Mucorales</taxon>
        <taxon>Mucorineae</taxon>
        <taxon>Rhizopodaceae</taxon>
        <taxon>Rhizopus</taxon>
    </lineage>
</organism>
<evidence type="ECO:0000313" key="3">
    <source>
        <dbReference type="Proteomes" id="UP000253551"/>
    </source>
</evidence>
<comment type="caution">
    <text evidence="2">The sequence shown here is derived from an EMBL/GenBank/DDBJ whole genome shotgun (WGS) entry which is preliminary data.</text>
</comment>